<organism evidence="1">
    <name type="scientific">bioreactor metagenome</name>
    <dbReference type="NCBI Taxonomy" id="1076179"/>
    <lineage>
        <taxon>unclassified sequences</taxon>
        <taxon>metagenomes</taxon>
        <taxon>ecological metagenomes</taxon>
    </lineage>
</organism>
<proteinExistence type="predicted"/>
<accession>A0A645DU42</accession>
<gene>
    <name evidence="1" type="ORF">SDC9_140146</name>
</gene>
<comment type="caution">
    <text evidence="1">The sequence shown here is derived from an EMBL/GenBank/DDBJ whole genome shotgun (WGS) entry which is preliminary data.</text>
</comment>
<name>A0A645DU42_9ZZZZ</name>
<dbReference type="AlphaFoldDB" id="A0A645DU42"/>
<protein>
    <submittedName>
        <fullName evidence="1">Uncharacterized protein</fullName>
    </submittedName>
</protein>
<dbReference type="EMBL" id="VSSQ01039875">
    <property type="protein sequence ID" value="MPM93010.1"/>
    <property type="molecule type" value="Genomic_DNA"/>
</dbReference>
<reference evidence="1" key="1">
    <citation type="submission" date="2019-08" db="EMBL/GenBank/DDBJ databases">
        <authorList>
            <person name="Kucharzyk K."/>
            <person name="Murdoch R.W."/>
            <person name="Higgins S."/>
            <person name="Loffler F."/>
        </authorList>
    </citation>
    <scope>NUCLEOTIDE SEQUENCE</scope>
</reference>
<evidence type="ECO:0000313" key="1">
    <source>
        <dbReference type="EMBL" id="MPM93010.1"/>
    </source>
</evidence>
<sequence>MCARAVPREEHARRVDAIFIRMVYQVRNRLVHLQNLRGVPPVRSQHIVDVGDDIAVGREHPAIWRQLPLIPHQVIAPVRIDNQRLLAHALCGVEIHLAILKTAPI</sequence>